<reference evidence="2" key="2">
    <citation type="submission" date="2023-05" db="EMBL/GenBank/DDBJ databases">
        <authorList>
            <consortium name="Lawrence Berkeley National Laboratory"/>
            <person name="Steindorff A."/>
            <person name="Hensen N."/>
            <person name="Bonometti L."/>
            <person name="Westerberg I."/>
            <person name="Brannstrom I.O."/>
            <person name="Guillou S."/>
            <person name="Cros-Aarteil S."/>
            <person name="Calhoun S."/>
            <person name="Haridas S."/>
            <person name="Kuo A."/>
            <person name="Mondo S."/>
            <person name="Pangilinan J."/>
            <person name="Riley R."/>
            <person name="Labutti K."/>
            <person name="Andreopoulos B."/>
            <person name="Lipzen A."/>
            <person name="Chen C."/>
            <person name="Yanf M."/>
            <person name="Daum C."/>
            <person name="Ng V."/>
            <person name="Clum A."/>
            <person name="Ohm R."/>
            <person name="Martin F."/>
            <person name="Silar P."/>
            <person name="Natvig D."/>
            <person name="Lalanne C."/>
            <person name="Gautier V."/>
            <person name="Ament-Velasquez S.L."/>
            <person name="Kruys A."/>
            <person name="Hutchinson M.I."/>
            <person name="Powell A.J."/>
            <person name="Barry K."/>
            <person name="Miller A.N."/>
            <person name="Grigoriev I.V."/>
            <person name="Debuchy R."/>
            <person name="Gladieux P."/>
            <person name="Thoren M.H."/>
            <person name="Johannesson H."/>
        </authorList>
    </citation>
    <scope>NUCLEOTIDE SEQUENCE</scope>
    <source>
        <strain evidence="2">CBS 532.94</strain>
    </source>
</reference>
<dbReference type="Proteomes" id="UP001303760">
    <property type="component" value="Unassembled WGS sequence"/>
</dbReference>
<feature type="region of interest" description="Disordered" evidence="1">
    <location>
        <begin position="54"/>
        <end position="102"/>
    </location>
</feature>
<sequence length="346" mass="39677">MSTRVKEWTDREINPQHSSSLYSLIPSEIRDVILAYALTENAVALPLAISSPAIRPSRGPSSTKQHACPGWMSPREAGSPDVRKRGPPWEVSPHTSRPMPSPERFADTIPARILTKIRRLRLYGPLTWLHRNFISQVRDSFIWKACVLRHYPTTLFHPPRIRLFDTIRVLHLTIRTLDWQHHDLNWPLAIDPFANWDGIPAKAGMEAAMAQPPPGHLLRPAHTSWATAIVLIPSLQTLTIDFETTEDKRAELERIVRWAVRAWRFVVLRNPPRVRVPFPGWCPSSSPMPPLEWECDYRWDRFADIPVLWRAPSQLYSLPPGAETEDGRPAWRAWIVARGGMEGVKR</sequence>
<evidence type="ECO:0000256" key="1">
    <source>
        <dbReference type="SAM" id="MobiDB-lite"/>
    </source>
</evidence>
<protein>
    <submittedName>
        <fullName evidence="2">Uncharacterized protein</fullName>
    </submittedName>
</protein>
<accession>A0AAN7H744</accession>
<reference evidence="2" key="1">
    <citation type="journal article" date="2023" name="Mol. Phylogenet. Evol.">
        <title>Genome-scale phylogeny and comparative genomics of the fungal order Sordariales.</title>
        <authorList>
            <person name="Hensen N."/>
            <person name="Bonometti L."/>
            <person name="Westerberg I."/>
            <person name="Brannstrom I.O."/>
            <person name="Guillou S."/>
            <person name="Cros-Aarteil S."/>
            <person name="Calhoun S."/>
            <person name="Haridas S."/>
            <person name="Kuo A."/>
            <person name="Mondo S."/>
            <person name="Pangilinan J."/>
            <person name="Riley R."/>
            <person name="LaButti K."/>
            <person name="Andreopoulos B."/>
            <person name="Lipzen A."/>
            <person name="Chen C."/>
            <person name="Yan M."/>
            <person name="Daum C."/>
            <person name="Ng V."/>
            <person name="Clum A."/>
            <person name="Steindorff A."/>
            <person name="Ohm R.A."/>
            <person name="Martin F."/>
            <person name="Silar P."/>
            <person name="Natvig D.O."/>
            <person name="Lalanne C."/>
            <person name="Gautier V."/>
            <person name="Ament-Velasquez S.L."/>
            <person name="Kruys A."/>
            <person name="Hutchinson M.I."/>
            <person name="Powell A.J."/>
            <person name="Barry K."/>
            <person name="Miller A.N."/>
            <person name="Grigoriev I.V."/>
            <person name="Debuchy R."/>
            <person name="Gladieux P."/>
            <person name="Hiltunen Thoren M."/>
            <person name="Johannesson H."/>
        </authorList>
    </citation>
    <scope>NUCLEOTIDE SEQUENCE</scope>
    <source>
        <strain evidence="2">CBS 532.94</strain>
    </source>
</reference>
<gene>
    <name evidence="2" type="ORF">C8A03DRAFT_33772</name>
</gene>
<evidence type="ECO:0000313" key="2">
    <source>
        <dbReference type="EMBL" id="KAK4238216.1"/>
    </source>
</evidence>
<dbReference type="AlphaFoldDB" id="A0AAN7H744"/>
<name>A0AAN7H744_9PEZI</name>
<proteinExistence type="predicted"/>
<keyword evidence="3" id="KW-1185">Reference proteome</keyword>
<comment type="caution">
    <text evidence="2">The sequence shown here is derived from an EMBL/GenBank/DDBJ whole genome shotgun (WGS) entry which is preliminary data.</text>
</comment>
<evidence type="ECO:0000313" key="3">
    <source>
        <dbReference type="Proteomes" id="UP001303760"/>
    </source>
</evidence>
<organism evidence="2 3">
    <name type="scientific">Achaetomium macrosporum</name>
    <dbReference type="NCBI Taxonomy" id="79813"/>
    <lineage>
        <taxon>Eukaryota</taxon>
        <taxon>Fungi</taxon>
        <taxon>Dikarya</taxon>
        <taxon>Ascomycota</taxon>
        <taxon>Pezizomycotina</taxon>
        <taxon>Sordariomycetes</taxon>
        <taxon>Sordariomycetidae</taxon>
        <taxon>Sordariales</taxon>
        <taxon>Chaetomiaceae</taxon>
        <taxon>Achaetomium</taxon>
    </lineage>
</organism>
<dbReference type="EMBL" id="MU860104">
    <property type="protein sequence ID" value="KAK4238216.1"/>
    <property type="molecule type" value="Genomic_DNA"/>
</dbReference>